<dbReference type="PANTHER" id="PTHR47197">
    <property type="entry name" value="PROTEIN NIRF"/>
    <property type="match status" value="1"/>
</dbReference>
<dbReference type="InterPro" id="IPR031815">
    <property type="entry name" value="DUF5074"/>
</dbReference>
<sequence>MNFKKLLYTGILFGLILSSCSDDDDSMQLPRGEYDNGILISHEGSFSGVSGQVSFVSNDFSDTQDDIYNTVNNETLGIFQQSIGFKDDLAFIVVDNANTITVVNRFTFEKVDQITTGLQTPRYISFIDDKGYVTNWGDTSSATDDFIAIIDLSDYTVSTTIPVSEGPEQMLIKDGLVYVSHKGGFGSNNIVSVIDSNNSNAVKEVEVGDNPDELAFDTAGNIWVLCGGKTDFSVTPFAKTSGTLVKINTSDQTVATTINFTGEEQPELMAYYEGNIYYTLNSKVYKMDESATTLPTESVIDGSFYGMSIRDNKLYAVDAKDFSAKGELKIFDLSNNQETNSFDMGVVPAKIYFN</sequence>
<accession>A0A504J6I7</accession>
<organism evidence="1 2">
    <name type="scientific">Aquimarina algicola</name>
    <dbReference type="NCBI Taxonomy" id="2589995"/>
    <lineage>
        <taxon>Bacteria</taxon>
        <taxon>Pseudomonadati</taxon>
        <taxon>Bacteroidota</taxon>
        <taxon>Flavobacteriia</taxon>
        <taxon>Flavobacteriales</taxon>
        <taxon>Flavobacteriaceae</taxon>
        <taxon>Aquimarina</taxon>
    </lineage>
</organism>
<dbReference type="PROSITE" id="PS51257">
    <property type="entry name" value="PROKAR_LIPOPROTEIN"/>
    <property type="match status" value="1"/>
</dbReference>
<dbReference type="Gene3D" id="2.130.10.10">
    <property type="entry name" value="YVTN repeat-like/Quinoprotein amine dehydrogenase"/>
    <property type="match status" value="1"/>
</dbReference>
<reference evidence="1 2" key="1">
    <citation type="submission" date="2019-06" db="EMBL/GenBank/DDBJ databases">
        <authorList>
            <person name="Meng X."/>
        </authorList>
    </citation>
    <scope>NUCLEOTIDE SEQUENCE [LARGE SCALE GENOMIC DNA]</scope>
    <source>
        <strain evidence="1 2">M625</strain>
    </source>
</reference>
<dbReference type="OrthoDB" id="9773938at2"/>
<dbReference type="InterPro" id="IPR011048">
    <property type="entry name" value="Haem_d1_sf"/>
</dbReference>
<comment type="caution">
    <text evidence="1">The sequence shown here is derived from an EMBL/GenBank/DDBJ whole genome shotgun (WGS) entry which is preliminary data.</text>
</comment>
<dbReference type="InterPro" id="IPR051200">
    <property type="entry name" value="Host-pathogen_enzymatic-act"/>
</dbReference>
<name>A0A504J6I7_9FLAO</name>
<dbReference type="RefSeq" id="WP_140597251.1">
    <property type="nucleotide sequence ID" value="NZ_VFWZ01000009.1"/>
</dbReference>
<gene>
    <name evidence="1" type="ORF">FHK87_23130</name>
</gene>
<protein>
    <submittedName>
        <fullName evidence="1">YncE family protein</fullName>
    </submittedName>
</protein>
<dbReference type="InterPro" id="IPR015943">
    <property type="entry name" value="WD40/YVTN_repeat-like_dom_sf"/>
</dbReference>
<keyword evidence="2" id="KW-1185">Reference proteome</keyword>
<dbReference type="Pfam" id="PF16819">
    <property type="entry name" value="DUF5074"/>
    <property type="match status" value="1"/>
</dbReference>
<proteinExistence type="predicted"/>
<evidence type="ECO:0000313" key="2">
    <source>
        <dbReference type="Proteomes" id="UP000315540"/>
    </source>
</evidence>
<dbReference type="EMBL" id="VFWZ01000009">
    <property type="protein sequence ID" value="TPN82320.1"/>
    <property type="molecule type" value="Genomic_DNA"/>
</dbReference>
<evidence type="ECO:0000313" key="1">
    <source>
        <dbReference type="EMBL" id="TPN82320.1"/>
    </source>
</evidence>
<dbReference type="PANTHER" id="PTHR47197:SF3">
    <property type="entry name" value="DIHYDRO-HEME D1 DEHYDROGENASE"/>
    <property type="match status" value="1"/>
</dbReference>
<dbReference type="Proteomes" id="UP000315540">
    <property type="component" value="Unassembled WGS sequence"/>
</dbReference>
<dbReference type="SUPFAM" id="SSF51004">
    <property type="entry name" value="C-terminal (heme d1) domain of cytochrome cd1-nitrite reductase"/>
    <property type="match status" value="1"/>
</dbReference>
<dbReference type="AlphaFoldDB" id="A0A504J6I7"/>